<reference evidence="3 4" key="1">
    <citation type="submission" date="2006-11" db="EMBL/GenBank/DDBJ databases">
        <authorList>
            <person name="Giovannoni S."/>
            <person name="Vergin K."/>
            <person name="Ferriera S."/>
            <person name="Johnson J."/>
            <person name="Kravitz S."/>
            <person name="Beeson K."/>
            <person name="Sutton G."/>
            <person name="Rogers Y.-H."/>
            <person name="Friedman R."/>
            <person name="Frazier M."/>
            <person name="Venter J.C."/>
        </authorList>
    </citation>
    <scope>NUCLEOTIDE SEQUENCE [LARGE SCALE GENOMIC DNA]</scope>
    <source>
        <strain evidence="3 4">HTCC2181</strain>
    </source>
</reference>
<feature type="compositionally biased region" description="Polar residues" evidence="1">
    <location>
        <begin position="167"/>
        <end position="176"/>
    </location>
</feature>
<dbReference type="GO" id="GO:0016567">
    <property type="term" value="P:protein ubiquitination"/>
    <property type="evidence" value="ECO:0007669"/>
    <property type="project" value="TreeGrafter"/>
</dbReference>
<evidence type="ECO:0000259" key="2">
    <source>
        <dbReference type="PROSITE" id="PS51015"/>
    </source>
</evidence>
<dbReference type="GO" id="GO:0044027">
    <property type="term" value="P:negative regulation of gene expression via chromosomal CpG island methylation"/>
    <property type="evidence" value="ECO:0007669"/>
    <property type="project" value="TreeGrafter"/>
</dbReference>
<evidence type="ECO:0000313" key="3">
    <source>
        <dbReference type="EMBL" id="EAV47486.1"/>
    </source>
</evidence>
<name>A0P7H6_9PROT</name>
<dbReference type="OrthoDB" id="9811869at2"/>
<protein>
    <recommendedName>
        <fullName evidence="2">YDG domain-containing protein</fullName>
    </recommendedName>
</protein>
<dbReference type="PANTHER" id="PTHR14140:SF27">
    <property type="entry name" value="OS04G0289800 PROTEIN"/>
    <property type="match status" value="1"/>
</dbReference>
<gene>
    <name evidence="3" type="ORF">MB2181_05395</name>
</gene>
<dbReference type="Pfam" id="PF13391">
    <property type="entry name" value="HNH_2"/>
    <property type="match status" value="1"/>
</dbReference>
<dbReference type="InterPro" id="IPR003105">
    <property type="entry name" value="SRA_YDG"/>
</dbReference>
<dbReference type="SUPFAM" id="SSF88697">
    <property type="entry name" value="PUA domain-like"/>
    <property type="match status" value="1"/>
</dbReference>
<dbReference type="Proteomes" id="UP000054262">
    <property type="component" value="Unassembled WGS sequence"/>
</dbReference>
<dbReference type="CDD" id="cd00085">
    <property type="entry name" value="HNHc"/>
    <property type="match status" value="1"/>
</dbReference>
<sequence>MSKLPPFPGFNDNVKIGTTFPNRESVRMAGLHNQIQAGICFLSTDDKSAFSVVTRDKGGYIDDEDYGDELLYTGQGGRDDKTGKHIADQKLIRGNRALVISYELQKPIHLIRGFSAKGSVPAFYRYDGLFNVENYWIEKGQEKFKVYRFRLIEINAIKINIEKNTPKKTSQVTAEGNESPGRKTVTTSTPIRDQKLAKQVKELYEYKCQICNIQINVPTGFYAESAHIKPLGKPHHGPDKVENIICLCPNHHVMFDNYSFTIDDNFDLIGIDGSLNVHENHNIDQQFLKYHRNISNLVIVD</sequence>
<dbReference type="InterPro" id="IPR045134">
    <property type="entry name" value="UHRF1/2-like"/>
</dbReference>
<proteinExistence type="predicted"/>
<dbReference type="PANTHER" id="PTHR14140">
    <property type="entry name" value="E3 UBIQUITIN-PROTEIN LIGASE UHRF-RELATED"/>
    <property type="match status" value="1"/>
</dbReference>
<accession>A0P7H6</accession>
<dbReference type="Gene3D" id="1.10.30.50">
    <property type="match status" value="1"/>
</dbReference>
<dbReference type="PROSITE" id="PS51015">
    <property type="entry name" value="YDG"/>
    <property type="match status" value="1"/>
</dbReference>
<dbReference type="InterPro" id="IPR003615">
    <property type="entry name" value="HNH_nuc"/>
</dbReference>
<dbReference type="Gene3D" id="2.30.280.10">
    <property type="entry name" value="SRA-YDG"/>
    <property type="match status" value="1"/>
</dbReference>
<dbReference type="EMBL" id="AAUX01000001">
    <property type="protein sequence ID" value="EAV47486.1"/>
    <property type="molecule type" value="Genomic_DNA"/>
</dbReference>
<feature type="region of interest" description="Disordered" evidence="1">
    <location>
        <begin position="166"/>
        <end position="189"/>
    </location>
</feature>
<comment type="caution">
    <text evidence="3">The sequence shown here is derived from an EMBL/GenBank/DDBJ whole genome shotgun (WGS) entry which is preliminary data.</text>
</comment>
<organism evidence="3 4">
    <name type="scientific">Methylophilales bacterium HTCC2181</name>
    <dbReference type="NCBI Taxonomy" id="383631"/>
    <lineage>
        <taxon>Bacteria</taxon>
        <taxon>Pseudomonadati</taxon>
        <taxon>Pseudomonadota</taxon>
        <taxon>Betaproteobacteria</taxon>
        <taxon>Nitrosomonadales</taxon>
        <taxon>OM43 clade</taxon>
    </lineage>
</organism>
<dbReference type="SMART" id="SM00466">
    <property type="entry name" value="SRA"/>
    <property type="match status" value="1"/>
</dbReference>
<evidence type="ECO:0000256" key="1">
    <source>
        <dbReference type="SAM" id="MobiDB-lite"/>
    </source>
</evidence>
<dbReference type="InterPro" id="IPR036987">
    <property type="entry name" value="SRA-YDG_sf"/>
</dbReference>
<feature type="domain" description="YDG" evidence="2">
    <location>
        <begin position="9"/>
        <end position="153"/>
    </location>
</feature>
<dbReference type="Pfam" id="PF02182">
    <property type="entry name" value="SAD_SRA"/>
    <property type="match status" value="1"/>
</dbReference>
<dbReference type="InterPro" id="IPR015947">
    <property type="entry name" value="PUA-like_sf"/>
</dbReference>
<dbReference type="GO" id="GO:0061630">
    <property type="term" value="F:ubiquitin protein ligase activity"/>
    <property type="evidence" value="ECO:0007669"/>
    <property type="project" value="TreeGrafter"/>
</dbReference>
<evidence type="ECO:0000313" key="4">
    <source>
        <dbReference type="Proteomes" id="UP000054262"/>
    </source>
</evidence>
<dbReference type="AlphaFoldDB" id="A0P7H6"/>
<keyword evidence="4" id="KW-1185">Reference proteome</keyword>